<comment type="caution">
    <text evidence="1">The sequence shown here is derived from an EMBL/GenBank/DDBJ whole genome shotgun (WGS) entry which is preliminary data.</text>
</comment>
<sequence>MRSIPTPKIGSATYRSRLVISSQQDGPAGPSIFTVKAKGVTLARRKAQANAFDKLGENPTEEEYKTALANAALVEFEERVDGVRDSWETNPLFEDAFEEPTANLTATGDDADVCTPEEASRLRRELREQGPAVFCERTVDAGRYTAKKLLSAFGIRRRAHYPSKVSLCSCIY</sequence>
<keyword evidence="2" id="KW-1185">Reference proteome</keyword>
<reference evidence="1" key="1">
    <citation type="journal article" date="2021" name="Nat. Commun.">
        <title>Genetic determinants of endophytism in the Arabidopsis root mycobiome.</title>
        <authorList>
            <person name="Mesny F."/>
            <person name="Miyauchi S."/>
            <person name="Thiergart T."/>
            <person name="Pickel B."/>
            <person name="Atanasova L."/>
            <person name="Karlsson M."/>
            <person name="Huettel B."/>
            <person name="Barry K.W."/>
            <person name="Haridas S."/>
            <person name="Chen C."/>
            <person name="Bauer D."/>
            <person name="Andreopoulos W."/>
            <person name="Pangilinan J."/>
            <person name="LaButti K."/>
            <person name="Riley R."/>
            <person name="Lipzen A."/>
            <person name="Clum A."/>
            <person name="Drula E."/>
            <person name="Henrissat B."/>
            <person name="Kohler A."/>
            <person name="Grigoriev I.V."/>
            <person name="Martin F.M."/>
            <person name="Hacquard S."/>
        </authorList>
    </citation>
    <scope>NUCLEOTIDE SEQUENCE</scope>
    <source>
        <strain evidence="1">MPI-CAGE-AT-0021</strain>
    </source>
</reference>
<dbReference type="AlphaFoldDB" id="A0A9P9DIY4"/>
<proteinExistence type="predicted"/>
<protein>
    <submittedName>
        <fullName evidence="1">Uncharacterized protein</fullName>
    </submittedName>
</protein>
<evidence type="ECO:0000313" key="1">
    <source>
        <dbReference type="EMBL" id="KAH7120103.1"/>
    </source>
</evidence>
<dbReference type="OrthoDB" id="420264at2759"/>
<dbReference type="Proteomes" id="UP000717696">
    <property type="component" value="Unassembled WGS sequence"/>
</dbReference>
<accession>A0A9P9DIY4</accession>
<name>A0A9P9DIY4_9HYPO</name>
<evidence type="ECO:0000313" key="2">
    <source>
        <dbReference type="Proteomes" id="UP000717696"/>
    </source>
</evidence>
<dbReference type="EMBL" id="JAGMUU010000029">
    <property type="protein sequence ID" value="KAH7120103.1"/>
    <property type="molecule type" value="Genomic_DNA"/>
</dbReference>
<organism evidence="1 2">
    <name type="scientific">Dactylonectria estremocensis</name>
    <dbReference type="NCBI Taxonomy" id="1079267"/>
    <lineage>
        <taxon>Eukaryota</taxon>
        <taxon>Fungi</taxon>
        <taxon>Dikarya</taxon>
        <taxon>Ascomycota</taxon>
        <taxon>Pezizomycotina</taxon>
        <taxon>Sordariomycetes</taxon>
        <taxon>Hypocreomycetidae</taxon>
        <taxon>Hypocreales</taxon>
        <taxon>Nectriaceae</taxon>
        <taxon>Dactylonectria</taxon>
    </lineage>
</organism>
<gene>
    <name evidence="1" type="ORF">B0J13DRAFT_629385</name>
</gene>